<feature type="signal peptide" evidence="1">
    <location>
        <begin position="1"/>
        <end position="19"/>
    </location>
</feature>
<evidence type="ECO:0000313" key="4">
    <source>
        <dbReference type="Proteomes" id="UP000002320"/>
    </source>
</evidence>
<dbReference type="EnsemblMetazoa" id="CPIJ010757-RA">
    <property type="protein sequence ID" value="CPIJ010757-PA"/>
    <property type="gene ID" value="CPIJ010757"/>
</dbReference>
<dbReference type="VEuPathDB" id="VectorBase:CQUJHB006911"/>
<proteinExistence type="predicted"/>
<protein>
    <submittedName>
        <fullName evidence="2 3">Uncharacterized protein</fullName>
    </submittedName>
</protein>
<evidence type="ECO:0000256" key="1">
    <source>
        <dbReference type="SAM" id="SignalP"/>
    </source>
</evidence>
<sequence length="286" mass="31585">MNRWLTVAFLVASAGGAFSLYSAISVGSTGLANMATNLQSLSVVVNNYYNALNTDRTLVNASLNDFGYYLNVTYAAMNKTYGATQPNLVLLMPTISYFNQTLGYGESSVNSQISSDLYQVAMNLQQTIDSIFQSFSMSLYTMSSYDQSYTEDKCIAKNMTQMSQIPNNLGKLGPCLQQEVNTANAITPTIVATIKLLKADFMAYNNLLKICQPTSTTCLEQFFSGLSMDLSNVQMALHFVQQYVNGIQQDAYNRNRICGELVRAEVQDQIMNLQSAVQSCSYPQMS</sequence>
<evidence type="ECO:0000313" key="2">
    <source>
        <dbReference type="EMBL" id="EDS34937.1"/>
    </source>
</evidence>
<dbReference type="EMBL" id="DS232104">
    <property type="protein sequence ID" value="EDS34937.1"/>
    <property type="molecule type" value="Genomic_DNA"/>
</dbReference>
<organism>
    <name type="scientific">Culex quinquefasciatus</name>
    <name type="common">Southern house mosquito</name>
    <name type="synonym">Culex pungens</name>
    <dbReference type="NCBI Taxonomy" id="7176"/>
    <lineage>
        <taxon>Eukaryota</taxon>
        <taxon>Metazoa</taxon>
        <taxon>Ecdysozoa</taxon>
        <taxon>Arthropoda</taxon>
        <taxon>Hexapoda</taxon>
        <taxon>Insecta</taxon>
        <taxon>Pterygota</taxon>
        <taxon>Neoptera</taxon>
        <taxon>Endopterygota</taxon>
        <taxon>Diptera</taxon>
        <taxon>Nematocera</taxon>
        <taxon>Culicoidea</taxon>
        <taxon>Culicidae</taxon>
        <taxon>Culicinae</taxon>
        <taxon>Culicini</taxon>
        <taxon>Culex</taxon>
        <taxon>Culex</taxon>
    </lineage>
</organism>
<accession>B0WUF8</accession>
<dbReference type="OrthoDB" id="7763457at2759"/>
<feature type="chain" id="PRO_5014566998" evidence="1">
    <location>
        <begin position="20"/>
        <end position="286"/>
    </location>
</feature>
<gene>
    <name evidence="3" type="primary">6043350</name>
    <name evidence="2" type="ORF">CpipJ_CPIJ010757</name>
</gene>
<evidence type="ECO:0000313" key="3">
    <source>
        <dbReference type="EnsemblMetazoa" id="CPIJ010757-PA"/>
    </source>
</evidence>
<dbReference type="Proteomes" id="UP000002320">
    <property type="component" value="Unassembled WGS sequence"/>
</dbReference>
<keyword evidence="1" id="KW-0732">Signal</keyword>
<dbReference type="eggNOG" id="ENOG502R7W4">
    <property type="taxonomic scope" value="Eukaryota"/>
</dbReference>
<reference evidence="3" key="2">
    <citation type="submission" date="2020-05" db="UniProtKB">
        <authorList>
            <consortium name="EnsemblMetazoa"/>
        </authorList>
    </citation>
    <scope>IDENTIFICATION</scope>
    <source>
        <strain evidence="3">JHB</strain>
    </source>
</reference>
<name>B0WUF8_CULQU</name>
<dbReference type="HOGENOM" id="CLU_974042_0_0_1"/>
<dbReference type="VEuPathDB" id="VectorBase:CPIJ010757"/>
<reference evidence="2" key="1">
    <citation type="submission" date="2007-03" db="EMBL/GenBank/DDBJ databases">
        <title>Annotation of Culex pipiens quinquefasciatus.</title>
        <authorList>
            <consortium name="The Broad Institute Genome Sequencing Platform"/>
            <person name="Atkinson P.W."/>
            <person name="Hemingway J."/>
            <person name="Christensen B.M."/>
            <person name="Higgs S."/>
            <person name="Kodira C."/>
            <person name="Hannick L."/>
            <person name="Megy K."/>
            <person name="O'Leary S."/>
            <person name="Pearson M."/>
            <person name="Haas B.J."/>
            <person name="Mauceli E."/>
            <person name="Wortman J.R."/>
            <person name="Lee N.H."/>
            <person name="Guigo R."/>
            <person name="Stanke M."/>
            <person name="Alvarado L."/>
            <person name="Amedeo P."/>
            <person name="Antoine C.H."/>
            <person name="Arensburger P."/>
            <person name="Bidwell S.L."/>
            <person name="Crawford M."/>
            <person name="Camaro F."/>
            <person name="Devon K."/>
            <person name="Engels R."/>
            <person name="Hammond M."/>
            <person name="Howarth C."/>
            <person name="Koehrsen M."/>
            <person name="Lawson D."/>
            <person name="Montgomery P."/>
            <person name="Nene V."/>
            <person name="Nusbaum C."/>
            <person name="Puiu D."/>
            <person name="Romero-Severson J."/>
            <person name="Severson D.W."/>
            <person name="Shumway M."/>
            <person name="Sisk P."/>
            <person name="Stolte C."/>
            <person name="Zeng Q."/>
            <person name="Eisenstadt E."/>
            <person name="Fraser-Liggett C."/>
            <person name="Strausberg R."/>
            <person name="Galagan J."/>
            <person name="Birren B."/>
            <person name="Collins F.H."/>
        </authorList>
    </citation>
    <scope>NUCLEOTIDE SEQUENCE [LARGE SCALE GENOMIC DNA]</scope>
    <source>
        <strain evidence="2">JHB</strain>
    </source>
</reference>
<dbReference type="OMA" id="TTCINEY"/>
<dbReference type="KEGG" id="cqu:CpipJ_CPIJ010757"/>
<dbReference type="InParanoid" id="B0WUF8"/>
<dbReference type="AlphaFoldDB" id="B0WUF8"/>
<keyword evidence="4" id="KW-1185">Reference proteome</keyword>